<gene>
    <name evidence="5" type="ORF">MOBT1_000770</name>
</gene>
<dbReference type="AlphaFoldDB" id="A0AAF0IVI7"/>
<dbReference type="InterPro" id="IPR019775">
    <property type="entry name" value="WD40_repeat_CS"/>
</dbReference>
<dbReference type="Proteomes" id="UP001214603">
    <property type="component" value="Chromosome 1"/>
</dbReference>
<evidence type="ECO:0000256" key="3">
    <source>
        <dbReference type="PROSITE-ProRule" id="PRU00221"/>
    </source>
</evidence>
<evidence type="ECO:0000313" key="5">
    <source>
        <dbReference type="EMBL" id="WFD02091.1"/>
    </source>
</evidence>
<feature type="region of interest" description="Disordered" evidence="4">
    <location>
        <begin position="257"/>
        <end position="296"/>
    </location>
</feature>
<dbReference type="PROSITE" id="PS50082">
    <property type="entry name" value="WD_REPEATS_2"/>
    <property type="match status" value="6"/>
</dbReference>
<dbReference type="EMBL" id="CP119934">
    <property type="protein sequence ID" value="WFD02091.1"/>
    <property type="molecule type" value="Genomic_DNA"/>
</dbReference>
<organism evidence="5 6">
    <name type="scientific">Malassezia obtusa</name>
    <dbReference type="NCBI Taxonomy" id="76774"/>
    <lineage>
        <taxon>Eukaryota</taxon>
        <taxon>Fungi</taxon>
        <taxon>Dikarya</taxon>
        <taxon>Basidiomycota</taxon>
        <taxon>Ustilaginomycotina</taxon>
        <taxon>Malasseziomycetes</taxon>
        <taxon>Malasseziales</taxon>
        <taxon>Malasseziaceae</taxon>
        <taxon>Malassezia</taxon>
    </lineage>
</organism>
<dbReference type="GO" id="GO:0000209">
    <property type="term" value="P:protein polyubiquitination"/>
    <property type="evidence" value="ECO:0007669"/>
    <property type="project" value="TreeGrafter"/>
</dbReference>
<dbReference type="InterPro" id="IPR015943">
    <property type="entry name" value="WD40/YVTN_repeat-like_dom_sf"/>
</dbReference>
<keyword evidence="6" id="KW-1185">Reference proteome</keyword>
<evidence type="ECO:0000313" key="6">
    <source>
        <dbReference type="Proteomes" id="UP001214603"/>
    </source>
</evidence>
<keyword evidence="1 3" id="KW-0853">WD repeat</keyword>
<dbReference type="InterPro" id="IPR020472">
    <property type="entry name" value="WD40_PAC1"/>
</dbReference>
<feature type="repeat" description="WD" evidence="3">
    <location>
        <begin position="1"/>
        <end position="30"/>
    </location>
</feature>
<sequence>MRFDDVKLITGSMDRSLKIWNWRTGELLRTLEGHTEGIVSLNFNDSVLASGSADSNIRIWNFHTGECFSLRGHRDWVNAVQLWSAPTPRSKAEGTVPPMFLFSASDDGTIRLWDLQTRECILVYRGHVGQVQSLKLVMMDHASVQKLSRCTTTLPRSLAHSDVSEAATDGSRTATASKTEAPAPSLSGARCNYTSGDAQDQVSNASAPALPERFYYHAASSSSLSSRQAPEEDETHSRAIPPMVALTQRRLSAAGLVPSLPPTATLDDIEDGMFQHDSPDGTPENPKHPHKSKRPVLVSGSLDNTLKLWDVRTGQCFRTLFGHVEGVWGVDVDTLRIVSASHDRTVKVWDRDTAQCQNTLVGHRAAVTCIGLDDDKIVSGSDDGDVRVWSFAPQPLCGQDACETSKAT</sequence>
<keyword evidence="2" id="KW-0677">Repeat</keyword>
<feature type="repeat" description="WD" evidence="3">
    <location>
        <begin position="320"/>
        <end position="359"/>
    </location>
</feature>
<dbReference type="PROSITE" id="PS50294">
    <property type="entry name" value="WD_REPEATS_REGION"/>
    <property type="match status" value="2"/>
</dbReference>
<dbReference type="Pfam" id="PF00400">
    <property type="entry name" value="WD40"/>
    <property type="match status" value="6"/>
</dbReference>
<proteinExistence type="predicted"/>
<feature type="repeat" description="WD" evidence="3">
    <location>
        <begin position="100"/>
        <end position="123"/>
    </location>
</feature>
<feature type="repeat" description="WD" evidence="3">
    <location>
        <begin position="297"/>
        <end position="319"/>
    </location>
</feature>
<dbReference type="Gene3D" id="2.130.10.10">
    <property type="entry name" value="YVTN repeat-like/Quinoprotein amine dehydrogenase"/>
    <property type="match status" value="2"/>
</dbReference>
<dbReference type="PROSITE" id="PS00678">
    <property type="entry name" value="WD_REPEATS_1"/>
    <property type="match status" value="3"/>
</dbReference>
<feature type="region of interest" description="Disordered" evidence="4">
    <location>
        <begin position="161"/>
        <end position="203"/>
    </location>
</feature>
<feature type="repeat" description="WD" evidence="3">
    <location>
        <begin position="31"/>
        <end position="70"/>
    </location>
</feature>
<feature type="compositionally biased region" description="Polar residues" evidence="4">
    <location>
        <begin position="192"/>
        <end position="203"/>
    </location>
</feature>
<accession>A0AAF0IVI7</accession>
<dbReference type="PRINTS" id="PR00320">
    <property type="entry name" value="GPROTEINBRPT"/>
</dbReference>
<reference evidence="5" key="1">
    <citation type="submission" date="2023-03" db="EMBL/GenBank/DDBJ databases">
        <title>Mating type loci evolution in Malassezia.</title>
        <authorList>
            <person name="Coelho M.A."/>
        </authorList>
    </citation>
    <scope>NUCLEOTIDE SEQUENCE</scope>
    <source>
        <strain evidence="5">CBS 7876</strain>
    </source>
</reference>
<evidence type="ECO:0000256" key="4">
    <source>
        <dbReference type="SAM" id="MobiDB-lite"/>
    </source>
</evidence>
<name>A0AAF0IVI7_9BASI</name>
<dbReference type="InterPro" id="IPR001680">
    <property type="entry name" value="WD40_rpt"/>
</dbReference>
<protein>
    <recommendedName>
        <fullName evidence="7">WD40 repeat-like protein</fullName>
    </recommendedName>
</protein>
<evidence type="ECO:0008006" key="7">
    <source>
        <dbReference type="Google" id="ProtNLM"/>
    </source>
</evidence>
<dbReference type="SMART" id="SM00320">
    <property type="entry name" value="WD40"/>
    <property type="match status" value="5"/>
</dbReference>
<feature type="repeat" description="WD" evidence="3">
    <location>
        <begin position="360"/>
        <end position="390"/>
    </location>
</feature>
<evidence type="ECO:0000256" key="2">
    <source>
        <dbReference type="ARBA" id="ARBA00022737"/>
    </source>
</evidence>
<dbReference type="GO" id="GO:0043130">
    <property type="term" value="F:ubiquitin binding"/>
    <property type="evidence" value="ECO:0007669"/>
    <property type="project" value="TreeGrafter"/>
</dbReference>
<feature type="region of interest" description="Disordered" evidence="4">
    <location>
        <begin position="221"/>
        <end position="242"/>
    </location>
</feature>
<dbReference type="SUPFAM" id="SSF50978">
    <property type="entry name" value="WD40 repeat-like"/>
    <property type="match status" value="1"/>
</dbReference>
<dbReference type="InterPro" id="IPR036322">
    <property type="entry name" value="WD40_repeat_dom_sf"/>
</dbReference>
<dbReference type="PANTHER" id="PTHR22847">
    <property type="entry name" value="WD40 REPEAT PROTEIN"/>
    <property type="match status" value="1"/>
</dbReference>
<dbReference type="CDD" id="cd00200">
    <property type="entry name" value="WD40"/>
    <property type="match status" value="1"/>
</dbReference>
<dbReference type="PANTHER" id="PTHR22847:SF681">
    <property type="entry name" value="F-BOX PROTEIN MET30"/>
    <property type="match status" value="1"/>
</dbReference>
<evidence type="ECO:0000256" key="1">
    <source>
        <dbReference type="ARBA" id="ARBA00022574"/>
    </source>
</evidence>
<dbReference type="GO" id="GO:0043224">
    <property type="term" value="C:nuclear SCF ubiquitin ligase complex"/>
    <property type="evidence" value="ECO:0007669"/>
    <property type="project" value="TreeGrafter"/>
</dbReference>